<evidence type="ECO:0000256" key="1">
    <source>
        <dbReference type="SAM" id="MobiDB-lite"/>
    </source>
</evidence>
<feature type="region of interest" description="Disordered" evidence="1">
    <location>
        <begin position="1"/>
        <end position="147"/>
    </location>
</feature>
<feature type="region of interest" description="Disordered" evidence="1">
    <location>
        <begin position="161"/>
        <end position="231"/>
    </location>
</feature>
<name>A0A9P1NRW1_9PROT</name>
<dbReference type="KEGG" id="abs:AZOBR_p410003"/>
<feature type="compositionally biased region" description="Basic and acidic residues" evidence="1">
    <location>
        <begin position="19"/>
        <end position="29"/>
    </location>
</feature>
<gene>
    <name evidence="2" type="ORF">AZOBR_p410003</name>
</gene>
<keyword evidence="2" id="KW-0614">Plasmid</keyword>
<accession>A0A9P1NRW1</accession>
<feature type="compositionally biased region" description="Basic and acidic residues" evidence="1">
    <location>
        <begin position="161"/>
        <end position="170"/>
    </location>
</feature>
<organism evidence="2 3">
    <name type="scientific">Azospirillum baldaniorum</name>
    <dbReference type="NCBI Taxonomy" id="1064539"/>
    <lineage>
        <taxon>Bacteria</taxon>
        <taxon>Pseudomonadati</taxon>
        <taxon>Pseudomonadota</taxon>
        <taxon>Alphaproteobacteria</taxon>
        <taxon>Rhodospirillales</taxon>
        <taxon>Azospirillaceae</taxon>
        <taxon>Azospirillum</taxon>
    </lineage>
</organism>
<dbReference type="Proteomes" id="UP000007319">
    <property type="component" value="Plasmid AZOBR_p4"/>
</dbReference>
<evidence type="ECO:0000313" key="3">
    <source>
        <dbReference type="Proteomes" id="UP000007319"/>
    </source>
</evidence>
<feature type="compositionally biased region" description="Basic and acidic residues" evidence="1">
    <location>
        <begin position="93"/>
        <end position="112"/>
    </location>
</feature>
<sequence>MTIPRRLRGVFSMGTSGKKAVDHPHRGQPEEQGEDAAQDAGVEAVGEPRAERRHRHGGRQDQRKPQQVDVAQAEIRAARHVPAGQHEAHRSRHTNDEAQRRRRADRAVDRVAEQGQDGDAERAAADAHHRRHHADAAGQPLARRAARQPVGDAPLGLAEQHVQRDQDRHPGEHRRQHRAAHHAGHRRSRQHAEEDRRPPGAQQVAVHGAAPPMGAQGGERGGDDGGQRGADRDVHAHGLVHAQHGEQVIEHRHDHDAAAHPHHAGRQPGETAGQQQPAAEDGKLRHRRDPQPGHGMPRHICRNPLIFMDIRLFPLVSHPFANAVPTGRTLRISVWREDGRGVAPGLKTALMLGKRMDGGATRLPENGRHPLEKQQTIVTSKRAGLPLHSCATSACCAGIHQYTDDMRMLVKSPCMPRRGDGGPTPEPLETPDFRLGFCVRAQIGGRVPRRAAAP</sequence>
<reference evidence="2 3" key="1">
    <citation type="journal article" date="2011" name="PLoS Genet.">
        <title>Azospirillum genomes reveal transition of bacteria from aquatic to terrestrial environments.</title>
        <authorList>
            <person name="Wisniewski-Dye F."/>
            <person name="Borziak K."/>
            <person name="Khalsa-Moyers G."/>
            <person name="Alexandre G."/>
            <person name="Sukharnikov L.O."/>
            <person name="Wuichet K."/>
            <person name="Hurst G.B."/>
            <person name="McDonald W.H."/>
            <person name="Robertson J.S."/>
            <person name="Barbe V."/>
            <person name="Calteau A."/>
            <person name="Rouy Z."/>
            <person name="Mangenot S."/>
            <person name="Prigent-Combaret C."/>
            <person name="Normand P."/>
            <person name="Boyer M."/>
            <person name="Siguier P."/>
            <person name="Dessaux Y."/>
            <person name="Elmerich C."/>
            <person name="Condemine G."/>
            <person name="Krishnen G."/>
            <person name="Kennedy I."/>
            <person name="Paterson A.H."/>
            <person name="Gonzalez V."/>
            <person name="Mavingui P."/>
            <person name="Zhulin I.B."/>
        </authorList>
    </citation>
    <scope>NUCLEOTIDE SEQUENCE [LARGE SCALE GENOMIC DNA]</scope>
    <source>
        <strain evidence="2 3">Sp245</strain>
    </source>
</reference>
<proteinExistence type="predicted"/>
<feature type="compositionally biased region" description="Basic residues" evidence="1">
    <location>
        <begin position="171"/>
        <end position="189"/>
    </location>
</feature>
<keyword evidence="3" id="KW-1185">Reference proteome</keyword>
<protein>
    <submittedName>
        <fullName evidence="2">Uncharacterized protein</fullName>
    </submittedName>
</protein>
<evidence type="ECO:0000313" key="2">
    <source>
        <dbReference type="EMBL" id="CCD03085.1"/>
    </source>
</evidence>
<feature type="compositionally biased region" description="Basic and acidic residues" evidence="1">
    <location>
        <begin position="220"/>
        <end position="231"/>
    </location>
</feature>
<dbReference type="AlphaFoldDB" id="A0A9P1NRW1"/>
<dbReference type="EMBL" id="HE577331">
    <property type="protein sequence ID" value="CCD03085.1"/>
    <property type="molecule type" value="Genomic_DNA"/>
</dbReference>
<feature type="region of interest" description="Disordered" evidence="1">
    <location>
        <begin position="255"/>
        <end position="298"/>
    </location>
</feature>
<geneLocation type="plasmid" evidence="2 3">
    <name>AZOBR_p4</name>
</geneLocation>